<gene>
    <name evidence="3" type="ORF">BN85314830</name>
</gene>
<dbReference type="PANTHER" id="PTHR45138:SF9">
    <property type="entry name" value="DIGUANYLATE CYCLASE DGCM-RELATED"/>
    <property type="match status" value="1"/>
</dbReference>
<dbReference type="AlphaFoldDB" id="U4KTD6"/>
<dbReference type="InterPro" id="IPR029787">
    <property type="entry name" value="Nucleotide_cyclase"/>
</dbReference>
<dbReference type="PROSITE" id="PS50887">
    <property type="entry name" value="GGDEF"/>
    <property type="match status" value="1"/>
</dbReference>
<dbReference type="OrthoDB" id="9804955at2"/>
<feature type="domain" description="GGDEF" evidence="2">
    <location>
        <begin position="247"/>
        <end position="373"/>
    </location>
</feature>
<dbReference type="GO" id="GO:0052621">
    <property type="term" value="F:diguanylate cyclase activity"/>
    <property type="evidence" value="ECO:0007669"/>
    <property type="project" value="TreeGrafter"/>
</dbReference>
<dbReference type="InterPro" id="IPR043128">
    <property type="entry name" value="Rev_trsase/Diguanyl_cyclase"/>
</dbReference>
<proteinExistence type="predicted"/>
<feature type="transmembrane region" description="Helical" evidence="1">
    <location>
        <begin position="70"/>
        <end position="92"/>
    </location>
</feature>
<name>U4KTD6_9MOLU</name>
<keyword evidence="1" id="KW-0812">Transmembrane</keyword>
<dbReference type="GO" id="GO:0005886">
    <property type="term" value="C:plasma membrane"/>
    <property type="evidence" value="ECO:0007669"/>
    <property type="project" value="TreeGrafter"/>
</dbReference>
<keyword evidence="4" id="KW-1185">Reference proteome</keyword>
<dbReference type="NCBIfam" id="TIGR00254">
    <property type="entry name" value="GGDEF"/>
    <property type="match status" value="1"/>
</dbReference>
<dbReference type="Pfam" id="PF00990">
    <property type="entry name" value="GGDEF"/>
    <property type="match status" value="1"/>
</dbReference>
<dbReference type="SMART" id="SM00267">
    <property type="entry name" value="GGDEF"/>
    <property type="match status" value="1"/>
</dbReference>
<feature type="transmembrane region" description="Helical" evidence="1">
    <location>
        <begin position="6"/>
        <end position="25"/>
    </location>
</feature>
<evidence type="ECO:0000313" key="3">
    <source>
        <dbReference type="EMBL" id="CCV66504.1"/>
    </source>
</evidence>
<dbReference type="CDD" id="cd01949">
    <property type="entry name" value="GGDEF"/>
    <property type="match status" value="1"/>
</dbReference>
<dbReference type="GO" id="GO:1902201">
    <property type="term" value="P:negative regulation of bacterial-type flagellum-dependent cell motility"/>
    <property type="evidence" value="ECO:0007669"/>
    <property type="project" value="TreeGrafter"/>
</dbReference>
<dbReference type="Proteomes" id="UP000032737">
    <property type="component" value="Chromosome"/>
</dbReference>
<dbReference type="Gene3D" id="3.30.70.270">
    <property type="match status" value="1"/>
</dbReference>
<dbReference type="EMBL" id="FO681348">
    <property type="protein sequence ID" value="CCV66504.1"/>
    <property type="molecule type" value="Genomic_DNA"/>
</dbReference>
<sequence>MQQLLNESIGLFSIIFLLILLILINIRKEIHKFSSRLLVFVVAYLTILISLDVFLDLVRAGSIILDINVSYLFFTLELFLPPIIAGMIVSYFDYKLLGNLSRIIKRHYYMHFLYVIIGLSFLNYFYPLFFIINNETGLYERAPYYYLMFLGNYLMYGYIFLILIKSRRFIEFKPILMAVLFFILPIMGSILEMLEVTDSFTWPLMGLACLFIYVYLETTTGTKDFLTNLYTRQTLDDYLKFMIEKKKDFTLLMIDLDKFKNLNDEQGHHMGDLVLKEFSKMLQETYDEKMIARLGGDEFIVIIEKEKDIVKLSNDLQQKLKAHPRKFMKQIRFSYGYERYIEALTMDKLFMKVDQRLYQQKEEKKSRYYHQRY</sequence>
<dbReference type="HOGENOM" id="CLU_058778_1_0_14"/>
<feature type="transmembrane region" description="Helical" evidence="1">
    <location>
        <begin position="112"/>
        <end position="132"/>
    </location>
</feature>
<dbReference type="STRING" id="61635.BN85314830"/>
<protein>
    <submittedName>
        <fullName evidence="3">Diguanylate cyclase</fullName>
    </submittedName>
</protein>
<feature type="transmembrane region" description="Helical" evidence="1">
    <location>
        <begin position="200"/>
        <end position="216"/>
    </location>
</feature>
<dbReference type="SUPFAM" id="SSF55073">
    <property type="entry name" value="Nucleotide cyclase"/>
    <property type="match status" value="1"/>
</dbReference>
<dbReference type="InterPro" id="IPR000160">
    <property type="entry name" value="GGDEF_dom"/>
</dbReference>
<keyword evidence="1" id="KW-1133">Transmembrane helix</keyword>
<dbReference type="InterPro" id="IPR050469">
    <property type="entry name" value="Diguanylate_Cyclase"/>
</dbReference>
<keyword evidence="1" id="KW-0472">Membrane</keyword>
<organism evidence="3 4">
    <name type="scientific">Acholeplasma brassicae</name>
    <dbReference type="NCBI Taxonomy" id="61635"/>
    <lineage>
        <taxon>Bacteria</taxon>
        <taxon>Bacillati</taxon>
        <taxon>Mycoplasmatota</taxon>
        <taxon>Mollicutes</taxon>
        <taxon>Acholeplasmatales</taxon>
        <taxon>Acholeplasmataceae</taxon>
        <taxon>Acholeplasma</taxon>
    </lineage>
</organism>
<dbReference type="KEGG" id="abra:BN85314830"/>
<feature type="transmembrane region" description="Helical" evidence="1">
    <location>
        <begin position="175"/>
        <end position="194"/>
    </location>
</feature>
<dbReference type="RefSeq" id="WP_030005363.1">
    <property type="nucleotide sequence ID" value="NC_022549.1"/>
</dbReference>
<feature type="transmembrane region" description="Helical" evidence="1">
    <location>
        <begin position="37"/>
        <end position="58"/>
    </location>
</feature>
<feature type="transmembrane region" description="Helical" evidence="1">
    <location>
        <begin position="144"/>
        <end position="163"/>
    </location>
</feature>
<reference evidence="3 4" key="1">
    <citation type="journal article" date="2013" name="J. Mol. Microbiol. Biotechnol.">
        <title>Analysis of the Complete Genomes of Acholeplasma brassicae , A. palmae and A. laidlawii and Their Comparison to the Obligate Parasites from ' Candidatus Phytoplasma'.</title>
        <authorList>
            <person name="Kube M."/>
            <person name="Siewert C."/>
            <person name="Migdoll A.M."/>
            <person name="Duduk B."/>
            <person name="Holz S."/>
            <person name="Rabus R."/>
            <person name="Seemuller E."/>
            <person name="Mitrovic J."/>
            <person name="Muller I."/>
            <person name="Buttner C."/>
            <person name="Reinhardt R."/>
        </authorList>
    </citation>
    <scope>NUCLEOTIDE SEQUENCE [LARGE SCALE GENOMIC DNA]</scope>
    <source>
        <strain evidence="4">0502</strain>
    </source>
</reference>
<evidence type="ECO:0000259" key="2">
    <source>
        <dbReference type="PROSITE" id="PS50887"/>
    </source>
</evidence>
<dbReference type="GO" id="GO:0043709">
    <property type="term" value="P:cell adhesion involved in single-species biofilm formation"/>
    <property type="evidence" value="ECO:0007669"/>
    <property type="project" value="TreeGrafter"/>
</dbReference>
<accession>U4KTD6</accession>
<evidence type="ECO:0000313" key="4">
    <source>
        <dbReference type="Proteomes" id="UP000032737"/>
    </source>
</evidence>
<dbReference type="PANTHER" id="PTHR45138">
    <property type="entry name" value="REGULATORY COMPONENTS OF SENSORY TRANSDUCTION SYSTEM"/>
    <property type="match status" value="1"/>
</dbReference>
<evidence type="ECO:0000256" key="1">
    <source>
        <dbReference type="SAM" id="Phobius"/>
    </source>
</evidence>